<organism evidence="1 2">
    <name type="scientific">Streptomyces violaceochromogenes</name>
    <dbReference type="NCBI Taxonomy" id="67377"/>
    <lineage>
        <taxon>Bacteria</taxon>
        <taxon>Bacillati</taxon>
        <taxon>Actinomycetota</taxon>
        <taxon>Actinomycetes</taxon>
        <taxon>Kitasatosporales</taxon>
        <taxon>Streptomycetaceae</taxon>
        <taxon>Streptomyces</taxon>
    </lineage>
</organism>
<dbReference type="RefSeq" id="WP_229856106.1">
    <property type="nucleotide sequence ID" value="NZ_BMUO01000001.1"/>
</dbReference>
<protein>
    <submittedName>
        <fullName evidence="1">Restriction endonuclease</fullName>
    </submittedName>
</protein>
<evidence type="ECO:0000313" key="2">
    <source>
        <dbReference type="Proteomes" id="UP001353952"/>
    </source>
</evidence>
<reference evidence="1 2" key="1">
    <citation type="submission" date="2024-01" db="EMBL/GenBank/DDBJ databases">
        <title>Genome analysis.</title>
        <authorList>
            <person name="Zhang K."/>
        </authorList>
    </citation>
    <scope>NUCLEOTIDE SEQUENCE [LARGE SCALE GENOMIC DNA]</scope>
    <source>
        <strain evidence="1 2">CGMCC 4.1753</strain>
    </source>
</reference>
<name>A0ABU6M6G4_9ACTN</name>
<gene>
    <name evidence="1" type="ORF">RFN57_34620</name>
</gene>
<proteinExistence type="predicted"/>
<dbReference type="Proteomes" id="UP001353952">
    <property type="component" value="Unassembled WGS sequence"/>
</dbReference>
<dbReference type="EMBL" id="JAYXNZ010000002">
    <property type="protein sequence ID" value="MEC7057381.1"/>
    <property type="molecule type" value="Genomic_DNA"/>
</dbReference>
<sequence>MVRLATLRGYLLEEVLAWLLRSSGYRLLTERDDPARPPWKVLEKRRHGLVVRGRGAWHQADTLGEFQYVPPFSLPIRLFAEAKFVRDKVGLPTVRNGHGVVHDINENVVTTLSNGSGPHRPRVRYHYSYAIFSTSGFTQDAQEFALAHQISLIDLSLPDFQPLCDLVGVAAMSVHDAMRPMPPSQRPTVYEIRNYLRRRLLNLGDEPAADDPSVTDPLDTLAAGLRRRSSLGLVLAFPAAPFVLGLVSSDLHAFVRHAREQPTHAVRVHRIHRTVGHPVWLIEPREGRAYRLTFSLPEQVEAWILDQEERSRSRTHWMTRNLLSAITTYWVDEHHTHTFQLQYSSSEFREVSGRPEPSFNDFGEAPDLF</sequence>
<keyword evidence="1" id="KW-0540">Nuclease</keyword>
<keyword evidence="2" id="KW-1185">Reference proteome</keyword>
<keyword evidence="1" id="KW-0255">Endonuclease</keyword>
<evidence type="ECO:0000313" key="1">
    <source>
        <dbReference type="EMBL" id="MEC7057381.1"/>
    </source>
</evidence>
<accession>A0ABU6M6G4</accession>
<keyword evidence="1" id="KW-0378">Hydrolase</keyword>
<comment type="caution">
    <text evidence="1">The sequence shown here is derived from an EMBL/GenBank/DDBJ whole genome shotgun (WGS) entry which is preliminary data.</text>
</comment>
<dbReference type="GO" id="GO:0004519">
    <property type="term" value="F:endonuclease activity"/>
    <property type="evidence" value="ECO:0007669"/>
    <property type="project" value="UniProtKB-KW"/>
</dbReference>